<proteinExistence type="predicted"/>
<evidence type="ECO:0000313" key="1">
    <source>
        <dbReference type="EMBL" id="PJC92487.1"/>
    </source>
</evidence>
<organism evidence="1 2">
    <name type="scientific">Aeromonas lusitana</name>
    <dbReference type="NCBI Taxonomy" id="931529"/>
    <lineage>
        <taxon>Bacteria</taxon>
        <taxon>Pseudomonadati</taxon>
        <taxon>Pseudomonadota</taxon>
        <taxon>Gammaproteobacteria</taxon>
        <taxon>Aeromonadales</taxon>
        <taxon>Aeromonadaceae</taxon>
        <taxon>Aeromonas</taxon>
    </lineage>
</organism>
<dbReference type="AlphaFoldDB" id="A0A2M8H7E8"/>
<dbReference type="Proteomes" id="UP000232060">
    <property type="component" value="Unassembled WGS sequence"/>
</dbReference>
<comment type="caution">
    <text evidence="1">The sequence shown here is derived from an EMBL/GenBank/DDBJ whole genome shotgun (WGS) entry which is preliminary data.</text>
</comment>
<accession>A0A2M8H7E8</accession>
<name>A0A2M8H7E8_9GAMM</name>
<protein>
    <submittedName>
        <fullName evidence="1">Uncharacterized protein</fullName>
    </submittedName>
</protein>
<reference evidence="1 2" key="1">
    <citation type="submission" date="2017-11" db="EMBL/GenBank/DDBJ databases">
        <title>Draft genome sequence of environmental isolate Aeromonas lusitania sp. nov. MDC 2473.</title>
        <authorList>
            <person name="Colston S.M."/>
            <person name="Navarro A."/>
            <person name="Martinez-Murcia A.J."/>
            <person name="Graf J."/>
        </authorList>
    </citation>
    <scope>NUCLEOTIDE SEQUENCE [LARGE SCALE GENOMIC DNA]</scope>
    <source>
        <strain evidence="1 2">MDC 2473</strain>
    </source>
</reference>
<gene>
    <name evidence="1" type="ORF">CUC44_14560</name>
</gene>
<dbReference type="EMBL" id="PGCP01000022">
    <property type="protein sequence ID" value="PJC92487.1"/>
    <property type="molecule type" value="Genomic_DNA"/>
</dbReference>
<keyword evidence="2" id="KW-1185">Reference proteome</keyword>
<evidence type="ECO:0000313" key="2">
    <source>
        <dbReference type="Proteomes" id="UP000232060"/>
    </source>
</evidence>
<sequence length="104" mass="11001">MAQRLCPGLAVDLAQAILIEEGAGALLIQLDLSPMLIALLHLANMQLAQGSDGKIRMSLVVTESYLVDADGPAMTAVVLAAIAYALEMFNEVRGIKRGCHVAVR</sequence>